<dbReference type="Proteomes" id="UP000001999">
    <property type="component" value="Segment"/>
</dbReference>
<dbReference type="KEGG" id="vg:5309134"/>
<name>A6N202_9CAUD</name>
<organism evidence="2 3">
    <name type="scientific">Microbacterium phage Min1</name>
    <dbReference type="NCBI Taxonomy" id="446529"/>
    <lineage>
        <taxon>Viruses</taxon>
        <taxon>Duplodnaviria</taxon>
        <taxon>Heunggongvirae</taxon>
        <taxon>Uroviricota</taxon>
        <taxon>Caudoviricetes</taxon>
        <taxon>Minunavirus</taxon>
        <taxon>Minunavirus Min1</taxon>
    </lineage>
</organism>
<accession>A6N202</accession>
<feature type="region of interest" description="Disordered" evidence="1">
    <location>
        <begin position="98"/>
        <end position="118"/>
    </location>
</feature>
<keyword evidence="3" id="KW-1185">Reference proteome</keyword>
<reference evidence="2 3" key="1">
    <citation type="submission" date="2007-04" db="EMBL/GenBank/DDBJ databases">
        <title>Isolation, characterization and complete nucleotide sequence of a novel temperate bacteriophage Min1, isolated from the nematode pathogen Microbacterium nematophilum.</title>
        <authorList>
            <person name="Akimkina T.V."/>
            <person name="Venien-Bryan C."/>
            <person name="Hodgkin J.A."/>
        </authorList>
    </citation>
    <scope>NUCLEOTIDE SEQUENCE [LARGE SCALE GENOMIC DNA]</scope>
</reference>
<evidence type="ECO:0000313" key="2">
    <source>
        <dbReference type="EMBL" id="ABR10474.1"/>
    </source>
</evidence>
<protein>
    <submittedName>
        <fullName evidence="2">Uncharacterized protein</fullName>
    </submittedName>
</protein>
<dbReference type="OrthoDB" id="26159at10239"/>
<dbReference type="RefSeq" id="YP_001294804.1">
    <property type="nucleotide sequence ID" value="NC_009603.1"/>
</dbReference>
<sequence length="236" mass="26030">MTIKPDEIGSDDGAARRVLVLARTIAPCLDSLPEDSDRRKDALAILRNVYEEVLTRGARNVRSEGVASARVSYEVGSAFTDDDRASLRALCGAVPPVQASAEGTRQGPFPKERPVGPRVDGDVLMHLDSFVRQRAARAPDPYNPDSTVEDWTAPEELPLDGFFDPASSTEEYDAVRKKAVSRELLVLWDPNADVERGDRIVQGSRVWTVEGFPSAPMNPFTGRRRHRFVRVMEAVG</sequence>
<dbReference type="GeneID" id="5309134"/>
<evidence type="ECO:0000313" key="3">
    <source>
        <dbReference type="Proteomes" id="UP000001999"/>
    </source>
</evidence>
<dbReference type="EMBL" id="EF579802">
    <property type="protein sequence ID" value="ABR10474.1"/>
    <property type="molecule type" value="Genomic_DNA"/>
</dbReference>
<evidence type="ECO:0000256" key="1">
    <source>
        <dbReference type="SAM" id="MobiDB-lite"/>
    </source>
</evidence>
<proteinExistence type="predicted"/>